<evidence type="ECO:0000256" key="2">
    <source>
        <dbReference type="PIRSR" id="PIRSR605511-1"/>
    </source>
</evidence>
<organism evidence="5 6">
    <name type="scientific">Herminiimonas fonticola</name>
    <dbReference type="NCBI Taxonomy" id="303380"/>
    <lineage>
        <taxon>Bacteria</taxon>
        <taxon>Pseudomonadati</taxon>
        <taxon>Pseudomonadota</taxon>
        <taxon>Betaproteobacteria</taxon>
        <taxon>Burkholderiales</taxon>
        <taxon>Oxalobacteraceae</taxon>
        <taxon>Herminiimonas</taxon>
    </lineage>
</organism>
<feature type="binding site" evidence="3">
    <location>
        <position position="203"/>
    </location>
    <ligand>
        <name>a divalent metal cation</name>
        <dbReference type="ChEBI" id="CHEBI:60240"/>
    </ligand>
</feature>
<dbReference type="PANTHER" id="PTHR10907:SF47">
    <property type="entry name" value="REGUCALCIN"/>
    <property type="match status" value="1"/>
</dbReference>
<evidence type="ECO:0000259" key="4">
    <source>
        <dbReference type="Pfam" id="PF08450"/>
    </source>
</evidence>
<feature type="binding site" evidence="3">
    <location>
        <position position="148"/>
    </location>
    <ligand>
        <name>a divalent metal cation</name>
        <dbReference type="ChEBI" id="CHEBI:60240"/>
    </ligand>
</feature>
<dbReference type="Pfam" id="PF08450">
    <property type="entry name" value="SGL"/>
    <property type="match status" value="1"/>
</dbReference>
<evidence type="ECO:0000313" key="5">
    <source>
        <dbReference type="EMBL" id="TDN88838.1"/>
    </source>
</evidence>
<keyword evidence="6" id="KW-1185">Reference proteome</keyword>
<accession>A0A4V3BUX0</accession>
<comment type="cofactor">
    <cofactor evidence="3">
        <name>Zn(2+)</name>
        <dbReference type="ChEBI" id="CHEBI:29105"/>
    </cofactor>
    <text evidence="3">Binds 1 divalent metal cation per subunit.</text>
</comment>
<dbReference type="GO" id="GO:0019853">
    <property type="term" value="P:L-ascorbic acid biosynthetic process"/>
    <property type="evidence" value="ECO:0007669"/>
    <property type="project" value="TreeGrafter"/>
</dbReference>
<comment type="similarity">
    <text evidence="1">Belongs to the SMP-30/CGR1 family.</text>
</comment>
<dbReference type="InterPro" id="IPR013658">
    <property type="entry name" value="SGL"/>
</dbReference>
<proteinExistence type="inferred from homology"/>
<dbReference type="Proteomes" id="UP000294737">
    <property type="component" value="Unassembled WGS sequence"/>
</dbReference>
<feature type="domain" description="SMP-30/Gluconolactonase/LRE-like region" evidence="4">
    <location>
        <begin position="16"/>
        <end position="261"/>
    </location>
</feature>
<dbReference type="SUPFAM" id="SSF63829">
    <property type="entry name" value="Calcium-dependent phosphotriesterase"/>
    <property type="match status" value="1"/>
</dbReference>
<keyword evidence="3" id="KW-0862">Zinc</keyword>
<protein>
    <submittedName>
        <fullName evidence="5">Sugar lactone lactonase YvrE</fullName>
    </submittedName>
</protein>
<dbReference type="OrthoDB" id="9775406at2"/>
<dbReference type="PRINTS" id="PR01790">
    <property type="entry name" value="SMP30FAMILY"/>
</dbReference>
<dbReference type="GO" id="GO:0005509">
    <property type="term" value="F:calcium ion binding"/>
    <property type="evidence" value="ECO:0007669"/>
    <property type="project" value="TreeGrafter"/>
</dbReference>
<comment type="caution">
    <text evidence="5">The sequence shown here is derived from an EMBL/GenBank/DDBJ whole genome shotgun (WGS) entry which is preliminary data.</text>
</comment>
<sequence>MSTEKISAILDTRMQLGECPIWHPQEAALYWIDIDGRAVHRFDPANNAHSQWPMPSEPGCIAINATGGLIVALRSGLELLDTDNGQLNMIAAAPYDPETTRFNDGRCDAAGRLWVGTIYEPRTHPDAALFCVEQGSIRDSGKRATVSNGVAFSPDNKTLYHADTTSHQIRAYEYDLTKGVLGNSRLLKQFSTDKLNNYGGRPDGAAVDSAGAYWCAMYEGGRLLRLSPSGDVLDEIALPVRCPTMMAFGGEDLCTLYITTVSKNRPAAELEQYPLSGCVLSMRVDVPGLAEHAYLP</sequence>
<dbReference type="PANTHER" id="PTHR10907">
    <property type="entry name" value="REGUCALCIN"/>
    <property type="match status" value="1"/>
</dbReference>
<reference evidence="5 6" key="1">
    <citation type="submission" date="2019-03" db="EMBL/GenBank/DDBJ databases">
        <title>Genomic Encyclopedia of Type Strains, Phase IV (KMG-IV): sequencing the most valuable type-strain genomes for metagenomic binning, comparative biology and taxonomic classification.</title>
        <authorList>
            <person name="Goeker M."/>
        </authorList>
    </citation>
    <scope>NUCLEOTIDE SEQUENCE [LARGE SCALE GENOMIC DNA]</scope>
    <source>
        <strain evidence="5 6">DSM 18555</strain>
    </source>
</reference>
<dbReference type="RefSeq" id="WP_112992743.1">
    <property type="nucleotide sequence ID" value="NZ_PTLZ01000004.1"/>
</dbReference>
<gene>
    <name evidence="5" type="ORF">EV677_2425</name>
</gene>
<name>A0A4V3BUX0_9BURK</name>
<keyword evidence="3" id="KW-0479">Metal-binding</keyword>
<feature type="binding site" evidence="3">
    <location>
        <position position="101"/>
    </location>
    <ligand>
        <name>substrate</name>
    </ligand>
</feature>
<feature type="binding site" evidence="3">
    <location>
        <position position="103"/>
    </location>
    <ligand>
        <name>substrate</name>
    </ligand>
</feature>
<feature type="binding site" evidence="3">
    <location>
        <position position="18"/>
    </location>
    <ligand>
        <name>a divalent metal cation</name>
        <dbReference type="ChEBI" id="CHEBI:60240"/>
    </ligand>
</feature>
<dbReference type="Gene3D" id="2.120.10.30">
    <property type="entry name" value="TolB, C-terminal domain"/>
    <property type="match status" value="1"/>
</dbReference>
<dbReference type="InterPro" id="IPR011042">
    <property type="entry name" value="6-blade_b-propeller_TolB-like"/>
</dbReference>
<dbReference type="EMBL" id="SNWF01000006">
    <property type="protein sequence ID" value="TDN88838.1"/>
    <property type="molecule type" value="Genomic_DNA"/>
</dbReference>
<feature type="active site" description="Proton donor/acceptor" evidence="2">
    <location>
        <position position="203"/>
    </location>
</feature>
<evidence type="ECO:0000313" key="6">
    <source>
        <dbReference type="Proteomes" id="UP000294737"/>
    </source>
</evidence>
<evidence type="ECO:0000256" key="3">
    <source>
        <dbReference type="PIRSR" id="PIRSR605511-2"/>
    </source>
</evidence>
<evidence type="ECO:0000256" key="1">
    <source>
        <dbReference type="ARBA" id="ARBA00008853"/>
    </source>
</evidence>
<dbReference type="GO" id="GO:0004341">
    <property type="term" value="F:gluconolactonase activity"/>
    <property type="evidence" value="ECO:0007669"/>
    <property type="project" value="TreeGrafter"/>
</dbReference>
<dbReference type="AlphaFoldDB" id="A0A4V3BUX0"/>
<dbReference type="InterPro" id="IPR005511">
    <property type="entry name" value="SMP-30"/>
</dbReference>